<dbReference type="InterPro" id="IPR009875">
    <property type="entry name" value="PilZ_domain"/>
</dbReference>
<sequence>MLSRSFSNSSPQEPAASIAMLHVAKLSTDGREALCVVHGLASRDATVRTSLPLQLGQSVRLTLRSGCDLDATVVASHTPKIYLMFKQAIPLPKLLAEQRRGNHTLESVRFAATGSAILYRDGQPLSCQLVDISLFGARIRLEESNVAADEALQIHIPDLLIQEATIRWKEDGDAGLSFRHSLGYNQLERWLDIQHDRAVMRRQQVR</sequence>
<dbReference type="GO" id="GO:0035438">
    <property type="term" value="F:cyclic-di-GMP binding"/>
    <property type="evidence" value="ECO:0007669"/>
    <property type="project" value="InterPro"/>
</dbReference>
<feature type="domain" description="PilZ" evidence="1">
    <location>
        <begin position="107"/>
        <end position="183"/>
    </location>
</feature>
<dbReference type="Pfam" id="PF07238">
    <property type="entry name" value="PilZ"/>
    <property type="match status" value="1"/>
</dbReference>
<dbReference type="AlphaFoldDB" id="A0A3G2USX4"/>
<evidence type="ECO:0000313" key="3">
    <source>
        <dbReference type="Proteomes" id="UP000280708"/>
    </source>
</evidence>
<protein>
    <submittedName>
        <fullName evidence="2">PilZ domain-containing protein</fullName>
    </submittedName>
</protein>
<dbReference type="Proteomes" id="UP000280708">
    <property type="component" value="Chromosome"/>
</dbReference>
<organism evidence="2 3">
    <name type="scientific">Sphingobium yanoikuyae</name>
    <name type="common">Sphingomonas yanoikuyae</name>
    <dbReference type="NCBI Taxonomy" id="13690"/>
    <lineage>
        <taxon>Bacteria</taxon>
        <taxon>Pseudomonadati</taxon>
        <taxon>Pseudomonadota</taxon>
        <taxon>Alphaproteobacteria</taxon>
        <taxon>Sphingomonadales</taxon>
        <taxon>Sphingomonadaceae</taxon>
        <taxon>Sphingobium</taxon>
    </lineage>
</organism>
<dbReference type="Gene3D" id="2.40.10.220">
    <property type="entry name" value="predicted glycosyltransferase like domains"/>
    <property type="match status" value="1"/>
</dbReference>
<reference evidence="2 3" key="1">
    <citation type="submission" date="2018-10" db="EMBL/GenBank/DDBJ databases">
        <title>Characterization and genome analysis of a novel bacterium Sphingobium yanoikuyae SJTF8 capable of degrading PAHs.</title>
        <authorList>
            <person name="Yin C."/>
            <person name="Xiong W."/>
            <person name="Liang R."/>
        </authorList>
    </citation>
    <scope>NUCLEOTIDE SEQUENCE [LARGE SCALE GENOMIC DNA]</scope>
    <source>
        <strain evidence="2 3">SJTF8</strain>
    </source>
</reference>
<dbReference type="EMBL" id="CP033230">
    <property type="protein sequence ID" value="AYO77248.1"/>
    <property type="molecule type" value="Genomic_DNA"/>
</dbReference>
<dbReference type="SUPFAM" id="SSF141371">
    <property type="entry name" value="PilZ domain-like"/>
    <property type="match status" value="1"/>
</dbReference>
<evidence type="ECO:0000313" key="2">
    <source>
        <dbReference type="EMBL" id="AYO77248.1"/>
    </source>
</evidence>
<name>A0A3G2USX4_SPHYA</name>
<accession>A0A3G2USX4</accession>
<proteinExistence type="predicted"/>
<evidence type="ECO:0000259" key="1">
    <source>
        <dbReference type="Pfam" id="PF07238"/>
    </source>
</evidence>
<gene>
    <name evidence="2" type="ORF">EBF16_10305</name>
</gene>